<evidence type="ECO:0000259" key="6">
    <source>
        <dbReference type="PROSITE" id="PS51296"/>
    </source>
</evidence>
<dbReference type="InterPro" id="IPR017941">
    <property type="entry name" value="Rieske_2Fe-2S"/>
</dbReference>
<feature type="compositionally biased region" description="Pro residues" evidence="5">
    <location>
        <begin position="503"/>
        <end position="527"/>
    </location>
</feature>
<dbReference type="EMBL" id="JBHTAJ010000038">
    <property type="protein sequence ID" value="MFC7181888.1"/>
    <property type="molecule type" value="Genomic_DNA"/>
</dbReference>
<dbReference type="RefSeq" id="WP_345707171.1">
    <property type="nucleotide sequence ID" value="NZ_BAABKV010000001.1"/>
</dbReference>
<proteinExistence type="predicted"/>
<dbReference type="InterPro" id="IPR036866">
    <property type="entry name" value="RibonucZ/Hydroxyglut_hydro"/>
</dbReference>
<dbReference type="SUPFAM" id="SSF50022">
    <property type="entry name" value="ISP domain"/>
    <property type="match status" value="1"/>
</dbReference>
<dbReference type="InterPro" id="IPR036922">
    <property type="entry name" value="Rieske_2Fe-2S_sf"/>
</dbReference>
<gene>
    <name evidence="7" type="ORF">ACFQMG_20250</name>
</gene>
<dbReference type="Gene3D" id="3.60.15.10">
    <property type="entry name" value="Ribonuclease Z/Hydroxyacylglutathione hydrolase-like"/>
    <property type="match status" value="1"/>
</dbReference>
<evidence type="ECO:0000313" key="7">
    <source>
        <dbReference type="EMBL" id="MFC7181888.1"/>
    </source>
</evidence>
<organism evidence="7 8">
    <name type="scientific">Kitasatospora paranensis</name>
    <dbReference type="NCBI Taxonomy" id="258053"/>
    <lineage>
        <taxon>Bacteria</taxon>
        <taxon>Bacillati</taxon>
        <taxon>Actinomycetota</taxon>
        <taxon>Actinomycetes</taxon>
        <taxon>Kitasatosporales</taxon>
        <taxon>Streptomycetaceae</taxon>
        <taxon>Kitasatospora</taxon>
    </lineage>
</organism>
<sequence>MTSVRHLGHAGFLVEHAGLRILIDPWFHPAFLGAWFPYPDNRELLPEVVAGHHDYLYVSHTHEDHLDERLLARLSRDVTVLVPRYRTGSVARRLAALGFTRQVRLAHREEHRLGPDATATMLLDTSHKEDSGLLLDLGGFRFLDLNDCNPPLSDLPAGIDLLAAQYSGAMWYPNAYDYPPAQMAAKTAAVRADLMDSLARKVRLTGARTYLPSAGPACFLDPELDRFNDRRRTIFPHWEDVAADFARACPGTAVVRTVPGDRVEARPRPDGPEAPPAPPGRWHTDPAGYLADYRERRRDEWQAYHRGEIAEPTAEEVGAHFDRLQRLNRPLLADYRAGLALEAGGAAWRIALGDLATRIELEDDPVDPGYTIRVPPRALRAVLDGRAGWEEALLSMRLALHRDPDVFDVTLLSLLRYGHQPAQTRRLVRERAAGGEWVERDGLRLQRWCPHAGEDLSHALIADGVVECPRHHWKWSTTTGACLAGGSLPLRVEPSAAGGPAPADVPVPLPVPVPVPASVPLPEPVPEPAERHIP</sequence>
<accession>A0ABW2G013</accession>
<comment type="caution">
    <text evidence="7">The sequence shown here is derived from an EMBL/GenBank/DDBJ whole genome shotgun (WGS) entry which is preliminary data.</text>
</comment>
<evidence type="ECO:0000256" key="3">
    <source>
        <dbReference type="ARBA" id="ARBA00023004"/>
    </source>
</evidence>
<keyword evidence="8" id="KW-1185">Reference proteome</keyword>
<dbReference type="PANTHER" id="PTHR15032:SF4">
    <property type="entry name" value="N-ACYL-PHOSPHATIDYLETHANOLAMINE-HYDROLYZING PHOSPHOLIPASE D"/>
    <property type="match status" value="1"/>
</dbReference>
<evidence type="ECO:0000313" key="8">
    <source>
        <dbReference type="Proteomes" id="UP001596435"/>
    </source>
</evidence>
<dbReference type="Proteomes" id="UP001596435">
    <property type="component" value="Unassembled WGS sequence"/>
</dbReference>
<keyword evidence="2" id="KW-0479">Metal-binding</keyword>
<feature type="compositionally biased region" description="Basic and acidic residues" evidence="5">
    <location>
        <begin position="260"/>
        <end position="271"/>
    </location>
</feature>
<evidence type="ECO:0000256" key="1">
    <source>
        <dbReference type="ARBA" id="ARBA00022714"/>
    </source>
</evidence>
<keyword evidence="1" id="KW-0001">2Fe-2S</keyword>
<feature type="region of interest" description="Disordered" evidence="5">
    <location>
        <begin position="260"/>
        <end position="286"/>
    </location>
</feature>
<evidence type="ECO:0000256" key="4">
    <source>
        <dbReference type="ARBA" id="ARBA00023014"/>
    </source>
</evidence>
<dbReference type="Pfam" id="PF13483">
    <property type="entry name" value="Lactamase_B_3"/>
    <property type="match status" value="1"/>
</dbReference>
<evidence type="ECO:0000256" key="2">
    <source>
        <dbReference type="ARBA" id="ARBA00022723"/>
    </source>
</evidence>
<reference evidence="8" key="1">
    <citation type="journal article" date="2019" name="Int. J. Syst. Evol. Microbiol.">
        <title>The Global Catalogue of Microorganisms (GCM) 10K type strain sequencing project: providing services to taxonomists for standard genome sequencing and annotation.</title>
        <authorList>
            <consortium name="The Broad Institute Genomics Platform"/>
            <consortium name="The Broad Institute Genome Sequencing Center for Infectious Disease"/>
            <person name="Wu L."/>
            <person name="Ma J."/>
        </authorList>
    </citation>
    <scope>NUCLEOTIDE SEQUENCE [LARGE SCALE GENOMIC DNA]</scope>
    <source>
        <strain evidence="8">CGMCC 1.12859</strain>
    </source>
</reference>
<keyword evidence="4" id="KW-0411">Iron-sulfur</keyword>
<name>A0ABW2G013_9ACTN</name>
<dbReference type="PROSITE" id="PS51296">
    <property type="entry name" value="RIESKE"/>
    <property type="match status" value="1"/>
</dbReference>
<feature type="region of interest" description="Disordered" evidence="5">
    <location>
        <begin position="495"/>
        <end position="534"/>
    </location>
</feature>
<keyword evidence="3" id="KW-0408">Iron</keyword>
<dbReference type="Pfam" id="PF00355">
    <property type="entry name" value="Rieske"/>
    <property type="match status" value="1"/>
</dbReference>
<dbReference type="Gene3D" id="2.102.10.10">
    <property type="entry name" value="Rieske [2Fe-2S] iron-sulphur domain"/>
    <property type="match status" value="1"/>
</dbReference>
<feature type="domain" description="Rieske" evidence="6">
    <location>
        <begin position="449"/>
        <end position="494"/>
    </location>
</feature>
<dbReference type="PANTHER" id="PTHR15032">
    <property type="entry name" value="N-ACYL-PHOSPHATIDYLETHANOLAMINE-HYDROLYZING PHOSPHOLIPASE D"/>
    <property type="match status" value="1"/>
</dbReference>
<evidence type="ECO:0000256" key="5">
    <source>
        <dbReference type="SAM" id="MobiDB-lite"/>
    </source>
</evidence>
<dbReference type="SUPFAM" id="SSF56281">
    <property type="entry name" value="Metallo-hydrolase/oxidoreductase"/>
    <property type="match status" value="1"/>
</dbReference>
<protein>
    <submittedName>
        <fullName evidence="7">MBL fold metallo-hydrolase</fullName>
    </submittedName>
</protein>